<proteinExistence type="predicted"/>
<protein>
    <recommendedName>
        <fullName evidence="3">STAS/SEC14 domain-containing protein</fullName>
    </recommendedName>
</protein>
<evidence type="ECO:0008006" key="3">
    <source>
        <dbReference type="Google" id="ProtNLM"/>
    </source>
</evidence>
<dbReference type="AlphaFoldDB" id="A0A2M6P1X9"/>
<reference evidence="2" key="1">
    <citation type="submission" date="2017-09" db="EMBL/GenBank/DDBJ databases">
        <title>Depth-based differentiation of microbial function through sediment-hosted aquifers and enrichment of novel symbionts in the deep terrestrial subsurface.</title>
        <authorList>
            <person name="Probst A.J."/>
            <person name="Ladd B."/>
            <person name="Jarett J.K."/>
            <person name="Geller-Mcgrath D.E."/>
            <person name="Sieber C.M.K."/>
            <person name="Emerson J.B."/>
            <person name="Anantharaman K."/>
            <person name="Thomas B.C."/>
            <person name="Malmstrom R."/>
            <person name="Stieglmeier M."/>
            <person name="Klingl A."/>
            <person name="Woyke T."/>
            <person name="Ryan C.M."/>
            <person name="Banfield J.F."/>
        </authorList>
    </citation>
    <scope>NUCLEOTIDE SEQUENCE [LARGE SCALE GENOMIC DNA]</scope>
</reference>
<comment type="caution">
    <text evidence="1">The sequence shown here is derived from an EMBL/GenBank/DDBJ whole genome shotgun (WGS) entry which is preliminary data.</text>
</comment>
<evidence type="ECO:0000313" key="1">
    <source>
        <dbReference type="EMBL" id="PIR77688.1"/>
    </source>
</evidence>
<evidence type="ECO:0000313" key="2">
    <source>
        <dbReference type="Proteomes" id="UP000228528"/>
    </source>
</evidence>
<sequence length="145" mass="17034">MAQSSTNIMEYVFEETGSRVIVFDRKSVVFTLCADHNFSDEDRIREAIWIHVLLRMIYESSNRRKPLSLLIDLHKTHGRPISRALAQMYQQIFSTAHHITKICVVGDFFQCVSLKNIIMTIPDVGEKVQFFLNYQQGKEWLKWTH</sequence>
<dbReference type="Proteomes" id="UP000228528">
    <property type="component" value="Unassembled WGS sequence"/>
</dbReference>
<accession>A0A2M6P1X9</accession>
<gene>
    <name evidence="1" type="ORF">COU30_01080</name>
</gene>
<organism evidence="1 2">
    <name type="scientific">Candidatus Magasanikbacteria bacterium CG10_big_fil_rev_8_21_14_0_10_38_6</name>
    <dbReference type="NCBI Taxonomy" id="1974647"/>
    <lineage>
        <taxon>Bacteria</taxon>
        <taxon>Candidatus Magasanikiibacteriota</taxon>
    </lineage>
</organism>
<dbReference type="EMBL" id="PFBW01000046">
    <property type="protein sequence ID" value="PIR77688.1"/>
    <property type="molecule type" value="Genomic_DNA"/>
</dbReference>
<name>A0A2M6P1X9_9BACT</name>